<dbReference type="InterPro" id="IPR052741">
    <property type="entry name" value="Mitochondrial_HTD2"/>
</dbReference>
<dbReference type="InterPro" id="IPR029069">
    <property type="entry name" value="HotDog_dom_sf"/>
</dbReference>
<dbReference type="SUPFAM" id="SSF54637">
    <property type="entry name" value="Thioesterase/thiol ester dehydrase-isomerase"/>
    <property type="match status" value="1"/>
</dbReference>
<name>A0ABP9YW86_9FUNG</name>
<gene>
    <name evidence="1" type="ORF">MFLAVUS_004554</name>
</gene>
<dbReference type="EMBL" id="BAABUK010000009">
    <property type="protein sequence ID" value="GAA5811125.1"/>
    <property type="molecule type" value="Genomic_DNA"/>
</dbReference>
<sequence length="272" mass="31076">MLPVLTKNLPRSRLYSTGQLLQQWEAETKSNCVETTWDEITGSQFNLLANTLGGSEYVDEKVPEEGTNVPPCWHHAYFPPRTQEGNLASDGYETSYFPPKPFSQRMWVGAQLDWNVENPLKVGDRVKMVTALDRAELRQGRMGDSAMVWINKDIENEHGWSMREQRCLVYHPEQEKKSAIIRGITVKKKSEFSKTITPSSILLFRYSALTFNSHKIHFDHEYATKVENHPGKISQPLTLFGKKSNDPDRYEVWITDHLGHLAVKGSATVVVK</sequence>
<dbReference type="PANTHER" id="PTHR28152">
    <property type="entry name" value="HYDROXYACYL-THIOESTER DEHYDRATASE TYPE 2, MITOCHONDRIAL"/>
    <property type="match status" value="1"/>
</dbReference>
<dbReference type="Gene3D" id="3.10.129.10">
    <property type="entry name" value="Hotdog Thioesterase"/>
    <property type="match status" value="1"/>
</dbReference>
<comment type="caution">
    <text evidence="1">The sequence shown here is derived from an EMBL/GenBank/DDBJ whole genome shotgun (WGS) entry which is preliminary data.</text>
</comment>
<keyword evidence="2" id="KW-1185">Reference proteome</keyword>
<reference evidence="1 2" key="1">
    <citation type="submission" date="2024-04" db="EMBL/GenBank/DDBJ databases">
        <title>genome sequences of Mucor flavus KT1a and Helicostylum pulchrum KT1b strains isolated from the surface of a dry-aged beef.</title>
        <authorList>
            <person name="Toyotome T."/>
            <person name="Hosono M."/>
            <person name="Torimaru M."/>
            <person name="Fukuda K."/>
            <person name="Mikami N."/>
        </authorList>
    </citation>
    <scope>NUCLEOTIDE SEQUENCE [LARGE SCALE GENOMIC DNA]</scope>
    <source>
        <strain evidence="1 2">KT1a</strain>
    </source>
</reference>
<protein>
    <recommendedName>
        <fullName evidence="3">N-terminal of MaoC-like dehydratase domain-containing protein</fullName>
    </recommendedName>
</protein>
<accession>A0ABP9YW86</accession>
<evidence type="ECO:0000313" key="2">
    <source>
        <dbReference type="Proteomes" id="UP001473302"/>
    </source>
</evidence>
<organism evidence="1 2">
    <name type="scientific">Mucor flavus</name>
    <dbReference type="NCBI Taxonomy" id="439312"/>
    <lineage>
        <taxon>Eukaryota</taxon>
        <taxon>Fungi</taxon>
        <taxon>Fungi incertae sedis</taxon>
        <taxon>Mucoromycota</taxon>
        <taxon>Mucoromycotina</taxon>
        <taxon>Mucoromycetes</taxon>
        <taxon>Mucorales</taxon>
        <taxon>Mucorineae</taxon>
        <taxon>Mucoraceae</taxon>
        <taxon>Mucor</taxon>
    </lineage>
</organism>
<evidence type="ECO:0008006" key="3">
    <source>
        <dbReference type="Google" id="ProtNLM"/>
    </source>
</evidence>
<dbReference type="Proteomes" id="UP001473302">
    <property type="component" value="Unassembled WGS sequence"/>
</dbReference>
<proteinExistence type="predicted"/>
<dbReference type="PANTHER" id="PTHR28152:SF1">
    <property type="entry name" value="HYDROXYACYL-THIOESTER DEHYDRATASE TYPE 2, MITOCHONDRIAL"/>
    <property type="match status" value="1"/>
</dbReference>
<evidence type="ECO:0000313" key="1">
    <source>
        <dbReference type="EMBL" id="GAA5811125.1"/>
    </source>
</evidence>